<gene>
    <name evidence="3" type="ORF">SAMN02745220_03598</name>
</gene>
<sequence>MDLEDKIIASAKEIFSSMIMMEIDVTDEVVTGSQSLEDSISGIIGLAGMRKGVLAIHLPNSVAMAITGNFLGMEVTEINEDVEDAVGELANMLGGNVKTILSEKGRDIELSMPSTITGKHYDFQTTKDAERHVIPFVSDAGKFSVELQLEK</sequence>
<dbReference type="InterPro" id="IPR038756">
    <property type="entry name" value="CheX-like"/>
</dbReference>
<keyword evidence="4" id="KW-1185">Reference proteome</keyword>
<dbReference type="STRING" id="1121416.SAMN02745220_03598"/>
<dbReference type="AlphaFoldDB" id="A0A1M7YDV3"/>
<dbReference type="SUPFAM" id="SSF103039">
    <property type="entry name" value="CheC-like"/>
    <property type="match status" value="1"/>
</dbReference>
<dbReference type="CDD" id="cd17906">
    <property type="entry name" value="CheX"/>
    <property type="match status" value="1"/>
</dbReference>
<organism evidence="3 4">
    <name type="scientific">Desulfopila aestuarii DSM 18488</name>
    <dbReference type="NCBI Taxonomy" id="1121416"/>
    <lineage>
        <taxon>Bacteria</taxon>
        <taxon>Pseudomonadati</taxon>
        <taxon>Thermodesulfobacteriota</taxon>
        <taxon>Desulfobulbia</taxon>
        <taxon>Desulfobulbales</taxon>
        <taxon>Desulfocapsaceae</taxon>
        <taxon>Desulfopila</taxon>
    </lineage>
</organism>
<name>A0A1M7YDV3_9BACT</name>
<accession>A0A1M7YDV3</accession>
<reference evidence="3 4" key="1">
    <citation type="submission" date="2016-12" db="EMBL/GenBank/DDBJ databases">
        <authorList>
            <person name="Song W.-J."/>
            <person name="Kurnit D.M."/>
        </authorList>
    </citation>
    <scope>NUCLEOTIDE SEQUENCE [LARGE SCALE GENOMIC DNA]</scope>
    <source>
        <strain evidence="3 4">DSM 18488</strain>
    </source>
</reference>
<evidence type="ECO:0000313" key="3">
    <source>
        <dbReference type="EMBL" id="SHO50698.1"/>
    </source>
</evidence>
<evidence type="ECO:0000259" key="2">
    <source>
        <dbReference type="Pfam" id="PF13690"/>
    </source>
</evidence>
<dbReference type="Pfam" id="PF13690">
    <property type="entry name" value="CheX"/>
    <property type="match status" value="1"/>
</dbReference>
<dbReference type="OrthoDB" id="9790435at2"/>
<dbReference type="EMBL" id="FRFE01000020">
    <property type="protein sequence ID" value="SHO50698.1"/>
    <property type="molecule type" value="Genomic_DNA"/>
</dbReference>
<protein>
    <submittedName>
        <fullName evidence="3">Chemotaxis protein CheX</fullName>
    </submittedName>
</protein>
<evidence type="ECO:0000256" key="1">
    <source>
        <dbReference type="ARBA" id="ARBA00022500"/>
    </source>
</evidence>
<evidence type="ECO:0000313" key="4">
    <source>
        <dbReference type="Proteomes" id="UP000184603"/>
    </source>
</evidence>
<dbReference type="PANTHER" id="PTHR39452:SF1">
    <property type="entry name" value="CHEY-P PHOSPHATASE CHEX"/>
    <property type="match status" value="1"/>
</dbReference>
<dbReference type="InterPro" id="IPR028976">
    <property type="entry name" value="CheC-like_sf"/>
</dbReference>
<dbReference type="RefSeq" id="WP_073615052.1">
    <property type="nucleotide sequence ID" value="NZ_FRFE01000020.1"/>
</dbReference>
<dbReference type="GO" id="GO:0006935">
    <property type="term" value="P:chemotaxis"/>
    <property type="evidence" value="ECO:0007669"/>
    <property type="project" value="UniProtKB-KW"/>
</dbReference>
<proteinExistence type="predicted"/>
<dbReference type="PANTHER" id="PTHR39452">
    <property type="entry name" value="CHEY-P PHOSPHATASE CHEX"/>
    <property type="match status" value="1"/>
</dbReference>
<dbReference type="InterPro" id="IPR028051">
    <property type="entry name" value="CheX-like_dom"/>
</dbReference>
<dbReference type="Proteomes" id="UP000184603">
    <property type="component" value="Unassembled WGS sequence"/>
</dbReference>
<feature type="domain" description="Chemotaxis phosphatase CheX-like" evidence="2">
    <location>
        <begin position="40"/>
        <end position="136"/>
    </location>
</feature>
<dbReference type="Gene3D" id="3.40.1550.10">
    <property type="entry name" value="CheC-like"/>
    <property type="match status" value="1"/>
</dbReference>
<keyword evidence="1" id="KW-0145">Chemotaxis</keyword>